<gene>
    <name evidence="1" type="ORF">FHS57_001556</name>
</gene>
<accession>A0A7W5ZKN3</accession>
<organism evidence="1 2">
    <name type="scientific">Runella defluvii</name>
    <dbReference type="NCBI Taxonomy" id="370973"/>
    <lineage>
        <taxon>Bacteria</taxon>
        <taxon>Pseudomonadati</taxon>
        <taxon>Bacteroidota</taxon>
        <taxon>Cytophagia</taxon>
        <taxon>Cytophagales</taxon>
        <taxon>Spirosomataceae</taxon>
        <taxon>Runella</taxon>
    </lineage>
</organism>
<dbReference type="Pfam" id="PF06296">
    <property type="entry name" value="RelE"/>
    <property type="match status" value="1"/>
</dbReference>
<dbReference type="RefSeq" id="WP_183972278.1">
    <property type="nucleotide sequence ID" value="NZ_JACIBY010000003.1"/>
</dbReference>
<comment type="caution">
    <text evidence="1">The sequence shown here is derived from an EMBL/GenBank/DDBJ whole genome shotgun (WGS) entry which is preliminary data.</text>
</comment>
<name>A0A7W5ZKN3_9BACT</name>
<sequence>MKNEVFTTPYFDNRFKRLVKKFNSLDQDVEQLVNALLENPKIGEALGAGLYKIRLAVKSKGKGKSGGFRVISYLFEETEQGCIIFLVAIYDKSEESTVTKKALLEIVKDAFE</sequence>
<evidence type="ECO:0000313" key="2">
    <source>
        <dbReference type="Proteomes" id="UP000541352"/>
    </source>
</evidence>
<protein>
    <recommendedName>
        <fullName evidence="3">Addiction module toxin RelE</fullName>
    </recommendedName>
</protein>
<reference evidence="1 2" key="1">
    <citation type="submission" date="2020-08" db="EMBL/GenBank/DDBJ databases">
        <title>Genomic Encyclopedia of Type Strains, Phase IV (KMG-IV): sequencing the most valuable type-strain genomes for metagenomic binning, comparative biology and taxonomic classification.</title>
        <authorList>
            <person name="Goeker M."/>
        </authorList>
    </citation>
    <scope>NUCLEOTIDE SEQUENCE [LARGE SCALE GENOMIC DNA]</scope>
    <source>
        <strain evidence="1 2">DSM 17976</strain>
    </source>
</reference>
<keyword evidence="2" id="KW-1185">Reference proteome</keyword>
<dbReference type="Proteomes" id="UP000541352">
    <property type="component" value="Unassembled WGS sequence"/>
</dbReference>
<dbReference type="PIRSF" id="PIRSF039032">
    <property type="entry name" value="HigB-2"/>
    <property type="match status" value="1"/>
</dbReference>
<dbReference type="EMBL" id="JACIBY010000003">
    <property type="protein sequence ID" value="MBB3837559.1"/>
    <property type="molecule type" value="Genomic_DNA"/>
</dbReference>
<evidence type="ECO:0000313" key="1">
    <source>
        <dbReference type="EMBL" id="MBB3837559.1"/>
    </source>
</evidence>
<dbReference type="InterPro" id="IPR009387">
    <property type="entry name" value="HigB-2"/>
</dbReference>
<evidence type="ECO:0008006" key="3">
    <source>
        <dbReference type="Google" id="ProtNLM"/>
    </source>
</evidence>
<dbReference type="AlphaFoldDB" id="A0A7W5ZKN3"/>
<proteinExistence type="predicted"/>